<dbReference type="PROSITE" id="PS51898">
    <property type="entry name" value="TYR_RECOMBINASE"/>
    <property type="match status" value="1"/>
</dbReference>
<dbReference type="AlphaFoldDB" id="A0A6M6JW03"/>
<dbReference type="GO" id="GO:0003677">
    <property type="term" value="F:DNA binding"/>
    <property type="evidence" value="ECO:0007669"/>
    <property type="project" value="UniProtKB-UniRule"/>
</dbReference>
<proteinExistence type="inferred from homology"/>
<evidence type="ECO:0000256" key="5">
    <source>
        <dbReference type="PROSITE-ProRule" id="PRU01248"/>
    </source>
</evidence>
<dbReference type="PANTHER" id="PTHR30349">
    <property type="entry name" value="PHAGE INTEGRASE-RELATED"/>
    <property type="match status" value="1"/>
</dbReference>
<dbReference type="InterPro" id="IPR010998">
    <property type="entry name" value="Integrase_recombinase_N"/>
</dbReference>
<evidence type="ECO:0000313" key="10">
    <source>
        <dbReference type="Proteomes" id="UP000505377"/>
    </source>
</evidence>
<dbReference type="PANTHER" id="PTHR30349:SF41">
    <property type="entry name" value="INTEGRASE_RECOMBINASE PROTEIN MJ0367-RELATED"/>
    <property type="match status" value="1"/>
</dbReference>
<organism evidence="9 10">
    <name type="scientific">Pseudonocardia broussonetiae</name>
    <dbReference type="NCBI Taxonomy" id="2736640"/>
    <lineage>
        <taxon>Bacteria</taxon>
        <taxon>Bacillati</taxon>
        <taxon>Actinomycetota</taxon>
        <taxon>Actinomycetes</taxon>
        <taxon>Pseudonocardiales</taxon>
        <taxon>Pseudonocardiaceae</taxon>
        <taxon>Pseudonocardia</taxon>
    </lineage>
</organism>
<name>A0A6M6JW03_9PSEU</name>
<keyword evidence="2" id="KW-0229">DNA integration</keyword>
<geneLocation type="plasmid" evidence="9 10">
    <name>unnamed3</name>
</geneLocation>
<reference evidence="9 10" key="1">
    <citation type="submission" date="2020-05" db="EMBL/GenBank/DDBJ databases">
        <authorList>
            <person name="Mo P."/>
        </authorList>
    </citation>
    <scope>NUCLEOTIDE SEQUENCE [LARGE SCALE GENOMIC DNA]</scope>
    <source>
        <strain evidence="9 10">Gen01</strain>
        <plasmid evidence="9 10">unnamed3</plasmid>
    </source>
</reference>
<keyword evidence="9" id="KW-0614">Plasmid</keyword>
<dbReference type="RefSeq" id="WP_172170147.1">
    <property type="nucleotide sequence ID" value="NZ_CP053567.1"/>
</dbReference>
<gene>
    <name evidence="9" type="ORF">HOP40_35235</name>
</gene>
<accession>A0A6M6JW03</accession>
<dbReference type="KEGG" id="pbro:HOP40_35235"/>
<evidence type="ECO:0000256" key="6">
    <source>
        <dbReference type="SAM" id="MobiDB-lite"/>
    </source>
</evidence>
<protein>
    <submittedName>
        <fullName evidence="9">Tyrosine-type recombinase/integrase</fullName>
    </submittedName>
</protein>
<dbReference type="InterPro" id="IPR004107">
    <property type="entry name" value="Integrase_SAM-like_N"/>
</dbReference>
<dbReference type="PROSITE" id="PS51900">
    <property type="entry name" value="CB"/>
    <property type="match status" value="1"/>
</dbReference>
<dbReference type="SUPFAM" id="SSF56349">
    <property type="entry name" value="DNA breaking-rejoining enzymes"/>
    <property type="match status" value="1"/>
</dbReference>
<evidence type="ECO:0000256" key="3">
    <source>
        <dbReference type="ARBA" id="ARBA00023125"/>
    </source>
</evidence>
<dbReference type="Pfam" id="PF02899">
    <property type="entry name" value="Phage_int_SAM_1"/>
    <property type="match status" value="1"/>
</dbReference>
<dbReference type="GO" id="GO:0006310">
    <property type="term" value="P:DNA recombination"/>
    <property type="evidence" value="ECO:0007669"/>
    <property type="project" value="UniProtKB-KW"/>
</dbReference>
<comment type="similarity">
    <text evidence="1">Belongs to the 'phage' integrase family.</text>
</comment>
<feature type="domain" description="Core-binding (CB)" evidence="8">
    <location>
        <begin position="31"/>
        <end position="116"/>
    </location>
</feature>
<evidence type="ECO:0000256" key="4">
    <source>
        <dbReference type="ARBA" id="ARBA00023172"/>
    </source>
</evidence>
<feature type="compositionally biased region" description="Basic and acidic residues" evidence="6">
    <location>
        <begin position="300"/>
        <end position="310"/>
    </location>
</feature>
<evidence type="ECO:0000259" key="7">
    <source>
        <dbReference type="PROSITE" id="PS51898"/>
    </source>
</evidence>
<dbReference type="Proteomes" id="UP000505377">
    <property type="component" value="Plasmid unnamed3"/>
</dbReference>
<keyword evidence="3 5" id="KW-0238">DNA-binding</keyword>
<dbReference type="GO" id="GO:0015074">
    <property type="term" value="P:DNA integration"/>
    <property type="evidence" value="ECO:0007669"/>
    <property type="project" value="UniProtKB-KW"/>
</dbReference>
<sequence>MPHPRVVGRYAMTDLIPTFGTNLAPSGVPRAARDEIAERWLRERGASSQHTAARYRRDIRVFFDWADDRGLDVFAMLPWHIGDYAAFLAEGGAGELKASTRAGRLNAVSAFFRFVQQNVRDRVLPNPAEHVKRPVVKRESVTRGLDAGELTALRGEAKRRGAREYALVQLLAGSGLRVSEAVGADAHHLKREGGEWYLYVKRKGHDDRVPVQVPLQAARAINRYLRGRRGPLFLDNGGRRLSRQAASNRVQFMAVASGITGRTVTPHSLRHTATTLALSAGVPIRAVQVQMGHSSTETTARYDRANRQRDNPTVTALGALIDDGEQGDGTEA</sequence>
<evidence type="ECO:0000313" key="9">
    <source>
        <dbReference type="EMBL" id="QJY51237.1"/>
    </source>
</evidence>
<dbReference type="InterPro" id="IPR011010">
    <property type="entry name" value="DNA_brk_join_enz"/>
</dbReference>
<dbReference type="EMBL" id="CP053567">
    <property type="protein sequence ID" value="QJY51237.1"/>
    <property type="molecule type" value="Genomic_DNA"/>
</dbReference>
<feature type="region of interest" description="Disordered" evidence="6">
    <location>
        <begin position="290"/>
        <end position="310"/>
    </location>
</feature>
<dbReference type="InterPro" id="IPR044068">
    <property type="entry name" value="CB"/>
</dbReference>
<dbReference type="InterPro" id="IPR002104">
    <property type="entry name" value="Integrase_catalytic"/>
</dbReference>
<evidence type="ECO:0000259" key="8">
    <source>
        <dbReference type="PROSITE" id="PS51900"/>
    </source>
</evidence>
<keyword evidence="4" id="KW-0233">DNA recombination</keyword>
<feature type="domain" description="Tyr recombinase" evidence="7">
    <location>
        <begin position="140"/>
        <end position="315"/>
    </location>
</feature>
<keyword evidence="10" id="KW-1185">Reference proteome</keyword>
<dbReference type="Gene3D" id="1.10.150.130">
    <property type="match status" value="1"/>
</dbReference>
<dbReference type="InterPro" id="IPR013762">
    <property type="entry name" value="Integrase-like_cat_sf"/>
</dbReference>
<evidence type="ECO:0000256" key="2">
    <source>
        <dbReference type="ARBA" id="ARBA00022908"/>
    </source>
</evidence>
<evidence type="ECO:0000256" key="1">
    <source>
        <dbReference type="ARBA" id="ARBA00008857"/>
    </source>
</evidence>
<dbReference type="InterPro" id="IPR050090">
    <property type="entry name" value="Tyrosine_recombinase_XerCD"/>
</dbReference>
<dbReference type="Gene3D" id="1.10.443.10">
    <property type="entry name" value="Intergrase catalytic core"/>
    <property type="match status" value="1"/>
</dbReference>
<dbReference type="Pfam" id="PF00589">
    <property type="entry name" value="Phage_integrase"/>
    <property type="match status" value="1"/>
</dbReference>